<keyword evidence="1" id="KW-0472">Membrane</keyword>
<keyword evidence="1" id="KW-0812">Transmembrane</keyword>
<comment type="caution">
    <text evidence="2">The sequence shown here is derived from an EMBL/GenBank/DDBJ whole genome shotgun (WGS) entry which is preliminary data.</text>
</comment>
<organism evidence="2">
    <name type="scientific">candidate division CPR1 bacterium ADurb.Bin160</name>
    <dbReference type="NCBI Taxonomy" id="1852826"/>
    <lineage>
        <taxon>Bacteria</taxon>
        <taxon>candidate division CPR1</taxon>
    </lineage>
</organism>
<dbReference type="AlphaFoldDB" id="A0A1V5ZQV9"/>
<feature type="transmembrane region" description="Helical" evidence="1">
    <location>
        <begin position="90"/>
        <end position="109"/>
    </location>
</feature>
<sequence>MYIGTKLSDVLDQSDINEMENILSAPETSFIEFIEKLVTARVEKENIALMSNYHIYGNVIEKQSTSRLPKIKNPIKINTAWTKRILANKYYITILVLSIVILVMLYSVLSQLLNTSKDSVFKTSD</sequence>
<protein>
    <submittedName>
        <fullName evidence="2">Uncharacterized protein</fullName>
    </submittedName>
</protein>
<reference evidence="2" key="1">
    <citation type="submission" date="2017-02" db="EMBL/GenBank/DDBJ databases">
        <title>Delving into the versatile metabolic prowess of the omnipresent phylum Bacteroidetes.</title>
        <authorList>
            <person name="Nobu M.K."/>
            <person name="Mei R."/>
            <person name="Narihiro T."/>
            <person name="Kuroda K."/>
            <person name="Liu W.-T."/>
        </authorList>
    </citation>
    <scope>NUCLEOTIDE SEQUENCE</scope>
    <source>
        <strain evidence="2">ADurb.Bin160</strain>
    </source>
</reference>
<proteinExistence type="predicted"/>
<dbReference type="Proteomes" id="UP000485621">
    <property type="component" value="Unassembled WGS sequence"/>
</dbReference>
<accession>A0A1V5ZQV9</accession>
<keyword evidence="1" id="KW-1133">Transmembrane helix</keyword>
<gene>
    <name evidence="2" type="ORF">BWY04_00139</name>
</gene>
<dbReference type="EMBL" id="MWDB01000002">
    <property type="protein sequence ID" value="OQB42441.1"/>
    <property type="molecule type" value="Genomic_DNA"/>
</dbReference>
<evidence type="ECO:0000313" key="2">
    <source>
        <dbReference type="EMBL" id="OQB42441.1"/>
    </source>
</evidence>
<evidence type="ECO:0000256" key="1">
    <source>
        <dbReference type="SAM" id="Phobius"/>
    </source>
</evidence>
<name>A0A1V5ZQV9_9BACT</name>